<reference evidence="1 2" key="1">
    <citation type="submission" date="2018-03" db="EMBL/GenBank/DDBJ databases">
        <title>Genomic Encyclopedia of Archaeal and Bacterial Type Strains, Phase II (KMG-II): from individual species to whole genera.</title>
        <authorList>
            <person name="Goeker M."/>
        </authorList>
    </citation>
    <scope>NUCLEOTIDE SEQUENCE [LARGE SCALE GENOMIC DNA]</scope>
    <source>
        <strain evidence="1 2">DSM 28354</strain>
    </source>
</reference>
<protein>
    <submittedName>
        <fullName evidence="1">Uncharacterized protein</fullName>
    </submittedName>
</protein>
<proteinExistence type="predicted"/>
<dbReference type="AlphaFoldDB" id="A0A2T0SNM8"/>
<name>A0A2T0SNM8_9BACT</name>
<gene>
    <name evidence="1" type="ORF">CLV58_115104</name>
</gene>
<accession>A0A2T0SNM8</accession>
<dbReference type="EMBL" id="PVTE01000015">
    <property type="protein sequence ID" value="PRY35021.1"/>
    <property type="molecule type" value="Genomic_DNA"/>
</dbReference>
<evidence type="ECO:0000313" key="2">
    <source>
        <dbReference type="Proteomes" id="UP000238375"/>
    </source>
</evidence>
<dbReference type="Proteomes" id="UP000238375">
    <property type="component" value="Unassembled WGS sequence"/>
</dbReference>
<sequence>MAIHTSSDMKRLAWNRGYKAGLTRWRVGLAGMFVIATGYGHAQSYRIDYTREGAWRYTHQPETAYLQHGRTIDHQLTGIGNRLNQLSVVDPPVYSIVQSALHNYLYQLEKQNPDYGNTAIYNAVLLRLMAIEKTVNGALVKGRQRAMANPTDGPLIEVHLEQLTPGQTLQLRPYAILFQRASYRSKVVYIVSSHETVRLLRRNDAYQYVQCGTYRGYLGTGMIIGIVP</sequence>
<organism evidence="1 2">
    <name type="scientific">Spirosoma oryzae</name>
    <dbReference type="NCBI Taxonomy" id="1469603"/>
    <lineage>
        <taxon>Bacteria</taxon>
        <taxon>Pseudomonadati</taxon>
        <taxon>Bacteroidota</taxon>
        <taxon>Cytophagia</taxon>
        <taxon>Cytophagales</taxon>
        <taxon>Cytophagaceae</taxon>
        <taxon>Spirosoma</taxon>
    </lineage>
</organism>
<evidence type="ECO:0000313" key="1">
    <source>
        <dbReference type="EMBL" id="PRY35021.1"/>
    </source>
</evidence>
<keyword evidence="2" id="KW-1185">Reference proteome</keyword>
<comment type="caution">
    <text evidence="1">The sequence shown here is derived from an EMBL/GenBank/DDBJ whole genome shotgun (WGS) entry which is preliminary data.</text>
</comment>